<accession>A0A2H0V9A2</accession>
<evidence type="ECO:0000259" key="3">
    <source>
        <dbReference type="PROSITE" id="PS51462"/>
    </source>
</evidence>
<dbReference type="PANTHER" id="PTHR34136:SF1">
    <property type="entry name" value="UDP-N-ACETYL-D-MANNOSAMINURONIC ACID TRANSFERASE"/>
    <property type="match status" value="1"/>
</dbReference>
<evidence type="ECO:0000313" key="5">
    <source>
        <dbReference type="Proteomes" id="UP000229972"/>
    </source>
</evidence>
<gene>
    <name evidence="4" type="ORF">COT93_00880</name>
</gene>
<proteinExistence type="predicted"/>
<keyword evidence="2" id="KW-0808">Transferase</keyword>
<dbReference type="NCBIfam" id="TIGR00696">
    <property type="entry name" value="wecG_tagA_cpsF"/>
    <property type="match status" value="1"/>
</dbReference>
<evidence type="ECO:0000313" key="4">
    <source>
        <dbReference type="EMBL" id="PIR95668.1"/>
    </source>
</evidence>
<dbReference type="PROSITE" id="PS51462">
    <property type="entry name" value="NUDIX"/>
    <property type="match status" value="1"/>
</dbReference>
<evidence type="ECO:0000256" key="2">
    <source>
        <dbReference type="ARBA" id="ARBA00022679"/>
    </source>
</evidence>
<dbReference type="Pfam" id="PF03808">
    <property type="entry name" value="Glyco_tran_WecG"/>
    <property type="match status" value="1"/>
</dbReference>
<keyword evidence="1" id="KW-0328">Glycosyltransferase</keyword>
<dbReference type="Pfam" id="PF00293">
    <property type="entry name" value="NUDIX"/>
    <property type="match status" value="1"/>
</dbReference>
<feature type="domain" description="Nudix hydrolase" evidence="3">
    <location>
        <begin position="245"/>
        <end position="398"/>
    </location>
</feature>
<evidence type="ECO:0000256" key="1">
    <source>
        <dbReference type="ARBA" id="ARBA00022676"/>
    </source>
</evidence>
<comment type="caution">
    <text evidence="4">The sequence shown here is derived from an EMBL/GenBank/DDBJ whole genome shotgun (WGS) entry which is preliminary data.</text>
</comment>
<protein>
    <recommendedName>
        <fullName evidence="3">Nudix hydrolase domain-containing protein</fullName>
    </recommendedName>
</protein>
<dbReference type="CDD" id="cd06533">
    <property type="entry name" value="Glyco_transf_WecG_TagA"/>
    <property type="match status" value="1"/>
</dbReference>
<sequence length="405" mass="46802">MANILGINLGEYSPTEVLEKSIEFLKDGEQHYIVTPNPEIILTSHQDEELFYILNRADLSLADGFGLKIAAWLFGEQIFRQTGADLTKEILEVASQKNIKIVILNWKNGLSSAQNIKDSLNKQYPALNVLVIDAERDKALSAEINIQINNFSPTILFNTFGCPYQEKNIYHGLKNWPSVKLALAVGGSFDYITGRAKRAPKIFRQLGIEWLWRLIRQPRRLKRIYNATCIFLTKVMISRFVNPHLYRPNVACMLYKKEKGINKILVVERNGEPNHWQIPQGGLDGETPEIAGAREIEEETHAVDFVVKGVFKNLIRYEFSGKGRDYRPDIQRPVYEGKKYKFDYKGQKQSLYIAEFTGQDDEIKINFWDHSNWQWVDEDKLVETVHTDRQANTKIFLEKFKSLNL</sequence>
<dbReference type="EMBL" id="PFAL01000012">
    <property type="protein sequence ID" value="PIR95668.1"/>
    <property type="molecule type" value="Genomic_DNA"/>
</dbReference>
<dbReference type="PANTHER" id="PTHR34136">
    <property type="match status" value="1"/>
</dbReference>
<dbReference type="SUPFAM" id="SSF55811">
    <property type="entry name" value="Nudix"/>
    <property type="match status" value="1"/>
</dbReference>
<dbReference type="InterPro" id="IPR015797">
    <property type="entry name" value="NUDIX_hydrolase-like_dom_sf"/>
</dbReference>
<dbReference type="GO" id="GO:0016758">
    <property type="term" value="F:hexosyltransferase activity"/>
    <property type="evidence" value="ECO:0007669"/>
    <property type="project" value="TreeGrafter"/>
</dbReference>
<dbReference type="Proteomes" id="UP000229972">
    <property type="component" value="Unassembled WGS sequence"/>
</dbReference>
<name>A0A2H0V9A2_9BACT</name>
<dbReference type="InterPro" id="IPR004629">
    <property type="entry name" value="WecG_TagA_CpsF"/>
</dbReference>
<dbReference type="AlphaFoldDB" id="A0A2H0V9A2"/>
<dbReference type="Gene3D" id="3.90.79.10">
    <property type="entry name" value="Nucleoside Triphosphate Pyrophosphohydrolase"/>
    <property type="match status" value="1"/>
</dbReference>
<organism evidence="4 5">
    <name type="scientific">Candidatus Falkowbacteria bacterium CG10_big_fil_rev_8_21_14_0_10_37_18</name>
    <dbReference type="NCBI Taxonomy" id="1974562"/>
    <lineage>
        <taxon>Bacteria</taxon>
        <taxon>Candidatus Falkowiibacteriota</taxon>
    </lineage>
</organism>
<reference evidence="5" key="1">
    <citation type="submission" date="2017-09" db="EMBL/GenBank/DDBJ databases">
        <title>Depth-based differentiation of microbial function through sediment-hosted aquifers and enrichment of novel symbionts in the deep terrestrial subsurface.</title>
        <authorList>
            <person name="Probst A.J."/>
            <person name="Ladd B."/>
            <person name="Jarett J.K."/>
            <person name="Geller-Mcgrath D.E."/>
            <person name="Sieber C.M.K."/>
            <person name="Emerson J.B."/>
            <person name="Anantharaman K."/>
            <person name="Thomas B.C."/>
            <person name="Malmstrom R."/>
            <person name="Stieglmeier M."/>
            <person name="Klingl A."/>
            <person name="Woyke T."/>
            <person name="Ryan C.M."/>
            <person name="Banfield J.F."/>
        </authorList>
    </citation>
    <scope>NUCLEOTIDE SEQUENCE [LARGE SCALE GENOMIC DNA]</scope>
</reference>
<dbReference type="InterPro" id="IPR000086">
    <property type="entry name" value="NUDIX_hydrolase_dom"/>
</dbReference>